<feature type="compositionally biased region" description="Acidic residues" evidence="2">
    <location>
        <begin position="370"/>
        <end position="392"/>
    </location>
</feature>
<sequence>HGTLLFADGVFEGQWASGNAHGEGAVHFKNGDTFRATYVKNKKCGHGVYHWADGAEEAGEYEEGTKHGWHHWRQGDEQWDLLYSRGAVVAAKRREGEAPDPPGRPGGGGEGIDPQDRPRDRRRGPRAEASARPLERHRREPARWHRCGRGRLRERVAADQRQRRTGDLPEEKVRTLTASGLQNAALADGCLRAVHHVSRPEAASRGKPVPPPVVLVAQRLAMHWTGTSDRECRAAEHRPQRRSRSPEPKSRASRREPVGKLPRPVGPPPGHGTPEPGFQALAVHPCLLATEEPERPAAAQHAKGGKDVWGGGGKPKRTAEAEASAGESAASQKPKETHRGGLKSKKARGLDKTADAADASDKSGHKSDAANEEDIAPTQDAAEDPTAEEPATEEPSAHITPAGSATRSSRPGHVMTKHGMPTLIYGDDGGEDMD</sequence>
<evidence type="ECO:0000313" key="4">
    <source>
        <dbReference type="Proteomes" id="UP001189429"/>
    </source>
</evidence>
<feature type="compositionally biased region" description="Low complexity" evidence="2">
    <location>
        <begin position="321"/>
        <end position="331"/>
    </location>
</feature>
<evidence type="ECO:0000256" key="2">
    <source>
        <dbReference type="SAM" id="MobiDB-lite"/>
    </source>
</evidence>
<feature type="region of interest" description="Disordered" evidence="2">
    <location>
        <begin position="226"/>
        <end position="278"/>
    </location>
</feature>
<evidence type="ECO:0000313" key="3">
    <source>
        <dbReference type="EMBL" id="CAK0841395.1"/>
    </source>
</evidence>
<feature type="non-terminal residue" evidence="3">
    <location>
        <position position="1"/>
    </location>
</feature>
<dbReference type="SUPFAM" id="SSF82185">
    <property type="entry name" value="Histone H3 K4-specific methyltransferase SET7/9 N-terminal domain"/>
    <property type="match status" value="1"/>
</dbReference>
<dbReference type="PANTHER" id="PTHR23084">
    <property type="entry name" value="PHOSPHATIDYLINOSITOL-4-PHOSPHATE 5-KINASE RELATED"/>
    <property type="match status" value="1"/>
</dbReference>
<dbReference type="InterPro" id="IPR003409">
    <property type="entry name" value="MORN"/>
</dbReference>
<accession>A0ABN9T8F8</accession>
<feature type="compositionally biased region" description="Basic and acidic residues" evidence="2">
    <location>
        <begin position="228"/>
        <end position="258"/>
    </location>
</feature>
<gene>
    <name evidence="3" type="ORF">PCOR1329_LOCUS36610</name>
</gene>
<dbReference type="Pfam" id="PF02493">
    <property type="entry name" value="MORN"/>
    <property type="match status" value="2"/>
</dbReference>
<dbReference type="SMART" id="SM00698">
    <property type="entry name" value="MORN"/>
    <property type="match status" value="2"/>
</dbReference>
<reference evidence="3" key="1">
    <citation type="submission" date="2023-10" db="EMBL/GenBank/DDBJ databases">
        <authorList>
            <person name="Chen Y."/>
            <person name="Shah S."/>
            <person name="Dougan E. K."/>
            <person name="Thang M."/>
            <person name="Chan C."/>
        </authorList>
    </citation>
    <scope>NUCLEOTIDE SEQUENCE [LARGE SCALE GENOMIC DNA]</scope>
</reference>
<name>A0ABN9T8F8_9DINO</name>
<feature type="region of interest" description="Disordered" evidence="2">
    <location>
        <begin position="293"/>
        <end position="434"/>
    </location>
</feature>
<evidence type="ECO:0008006" key="5">
    <source>
        <dbReference type="Google" id="ProtNLM"/>
    </source>
</evidence>
<dbReference type="EMBL" id="CAUYUJ010014452">
    <property type="protein sequence ID" value="CAK0841395.1"/>
    <property type="molecule type" value="Genomic_DNA"/>
</dbReference>
<dbReference type="Gene3D" id="2.20.110.10">
    <property type="entry name" value="Histone H3 K4-specific methyltransferase SET7/9 N-terminal domain"/>
    <property type="match status" value="1"/>
</dbReference>
<keyword evidence="4" id="KW-1185">Reference proteome</keyword>
<comment type="caution">
    <text evidence="3">The sequence shown here is derived from an EMBL/GenBank/DDBJ whole genome shotgun (WGS) entry which is preliminary data.</text>
</comment>
<proteinExistence type="predicted"/>
<feature type="region of interest" description="Disordered" evidence="2">
    <location>
        <begin position="92"/>
        <end position="142"/>
    </location>
</feature>
<protein>
    <recommendedName>
        <fullName evidence="5">MORN repeat-containing protein 5</fullName>
    </recommendedName>
</protein>
<keyword evidence="1" id="KW-0677">Repeat</keyword>
<feature type="compositionally biased region" description="Basic and acidic residues" evidence="2">
    <location>
        <begin position="133"/>
        <end position="142"/>
    </location>
</feature>
<evidence type="ECO:0000256" key="1">
    <source>
        <dbReference type="ARBA" id="ARBA00022737"/>
    </source>
</evidence>
<dbReference type="Proteomes" id="UP001189429">
    <property type="component" value="Unassembled WGS sequence"/>
</dbReference>
<organism evidence="3 4">
    <name type="scientific">Prorocentrum cordatum</name>
    <dbReference type="NCBI Taxonomy" id="2364126"/>
    <lineage>
        <taxon>Eukaryota</taxon>
        <taxon>Sar</taxon>
        <taxon>Alveolata</taxon>
        <taxon>Dinophyceae</taxon>
        <taxon>Prorocentrales</taxon>
        <taxon>Prorocentraceae</taxon>
        <taxon>Prorocentrum</taxon>
    </lineage>
</organism>
<dbReference type="PANTHER" id="PTHR23084:SF263">
    <property type="entry name" value="MORN REPEAT-CONTAINING PROTEIN 1"/>
    <property type="match status" value="1"/>
</dbReference>
<feature type="compositionally biased region" description="Basic and acidic residues" evidence="2">
    <location>
        <begin position="348"/>
        <end position="369"/>
    </location>
</feature>